<evidence type="ECO:0000256" key="3">
    <source>
        <dbReference type="ARBA" id="ARBA00022629"/>
    </source>
</evidence>
<dbReference type="SUPFAM" id="SSF46785">
    <property type="entry name" value="Winged helix' DNA-binding domain"/>
    <property type="match status" value="1"/>
</dbReference>
<reference evidence="4" key="1">
    <citation type="submission" date="2022-08" db="EMBL/GenBank/DDBJ databases">
        <title>Polycladomyces zharkentsis sp. nov., a novel thermophilic CMC and starch-degrading bacterium isolated from a geothermal spring in Kazakhstan.</title>
        <authorList>
            <person name="Mashzhan A."/>
            <person name="Kistaubaeva A."/>
            <person name="Javier-Lopez R."/>
            <person name="Birkeland N.-K."/>
        </authorList>
    </citation>
    <scope>NUCLEOTIDE SEQUENCE</scope>
    <source>
        <strain evidence="4">KSR 13</strain>
    </source>
</reference>
<keyword evidence="3" id="KW-0119">Carbohydrate metabolism</keyword>
<comment type="caution">
    <text evidence="4">The sequence shown here is derived from an EMBL/GenBank/DDBJ whole genome shotgun (WGS) entry which is preliminary data.</text>
</comment>
<evidence type="ECO:0000256" key="2">
    <source>
        <dbReference type="ARBA" id="ARBA00006479"/>
    </source>
</evidence>
<sequence length="381" mass="41426">MKNINKASILRSLIKSSPLTKAEIASRTQLTFVTVSNLLTELVEEGLVQELGYAESNGGRKPVLFGINSSAYVFLGVDVQVEKLVCVLTDFQCKVLDSRTELINVRQGPDSVIRQIRILVDRILNENNVEFKRIGGIGASTPGPIDDKTGVIISPPNMPGWKNVPFRDMLQHEFQVACHLEKDANAAALGESRFGTGAGIQHLIYIIIDVGIGGGIIINGEVYRGFLNGAGEIGHISIDVNGTECNCGTWGCLEAMASRAVIEKKIAQEFGYPVPFDKILELSAQGDNTVNEHLAQAGSYLGVAIANLCNIFNPEMVILGGDIATRCDVYFEHARQTAKRRILPDFSHRIKIERAKLGELSGAIGAAVFAFEKMFHDITSL</sequence>
<evidence type="ECO:0000313" key="5">
    <source>
        <dbReference type="Proteomes" id="UP001174196"/>
    </source>
</evidence>
<accession>A0ABT8IJS8</accession>
<proteinExistence type="inferred from homology"/>
<evidence type="ECO:0000256" key="1">
    <source>
        <dbReference type="ARBA" id="ARBA00002486"/>
    </source>
</evidence>
<dbReference type="Gene3D" id="3.30.420.40">
    <property type="match status" value="2"/>
</dbReference>
<dbReference type="InterPro" id="IPR036388">
    <property type="entry name" value="WH-like_DNA-bd_sf"/>
</dbReference>
<comment type="function">
    <text evidence="1">Transcriptional repressor of xylose-utilizing enzymes.</text>
</comment>
<dbReference type="Pfam" id="PF00480">
    <property type="entry name" value="ROK"/>
    <property type="match status" value="1"/>
</dbReference>
<organism evidence="4 5">
    <name type="scientific">Polycladomyces subterraneus</name>
    <dbReference type="NCBI Taxonomy" id="1016997"/>
    <lineage>
        <taxon>Bacteria</taxon>
        <taxon>Bacillati</taxon>
        <taxon>Bacillota</taxon>
        <taxon>Bacilli</taxon>
        <taxon>Bacillales</taxon>
        <taxon>Thermoactinomycetaceae</taxon>
        <taxon>Polycladomyces</taxon>
    </lineage>
</organism>
<protein>
    <submittedName>
        <fullName evidence="4">ROK family transcriptional regulator</fullName>
    </submittedName>
</protein>
<dbReference type="Gene3D" id="1.10.10.10">
    <property type="entry name" value="Winged helix-like DNA-binding domain superfamily/Winged helix DNA-binding domain"/>
    <property type="match status" value="1"/>
</dbReference>
<evidence type="ECO:0000313" key="4">
    <source>
        <dbReference type="EMBL" id="MDN4593046.1"/>
    </source>
</evidence>
<dbReference type="Proteomes" id="UP001174196">
    <property type="component" value="Unassembled WGS sequence"/>
</dbReference>
<comment type="similarity">
    <text evidence="2">Belongs to the ROK (NagC/XylR) family.</text>
</comment>
<dbReference type="InterPro" id="IPR000600">
    <property type="entry name" value="ROK"/>
</dbReference>
<dbReference type="InterPro" id="IPR049874">
    <property type="entry name" value="ROK_cs"/>
</dbReference>
<dbReference type="PANTHER" id="PTHR18964:SF149">
    <property type="entry name" value="BIFUNCTIONAL UDP-N-ACETYLGLUCOSAMINE 2-EPIMERASE_N-ACETYLMANNOSAMINE KINASE"/>
    <property type="match status" value="1"/>
</dbReference>
<dbReference type="InterPro" id="IPR036390">
    <property type="entry name" value="WH_DNA-bd_sf"/>
</dbReference>
<name>A0ABT8IJS8_9BACL</name>
<gene>
    <name evidence="4" type="ORF">NWF35_03870</name>
</gene>
<keyword evidence="3" id="KW-0859">Xylose metabolism</keyword>
<dbReference type="PROSITE" id="PS01125">
    <property type="entry name" value="ROK"/>
    <property type="match status" value="1"/>
</dbReference>
<dbReference type="SUPFAM" id="SSF53067">
    <property type="entry name" value="Actin-like ATPase domain"/>
    <property type="match status" value="1"/>
</dbReference>
<keyword evidence="5" id="KW-1185">Reference proteome</keyword>
<dbReference type="PANTHER" id="PTHR18964">
    <property type="entry name" value="ROK (REPRESSOR, ORF, KINASE) FAMILY"/>
    <property type="match status" value="1"/>
</dbReference>
<dbReference type="EMBL" id="JANRHH010000019">
    <property type="protein sequence ID" value="MDN4593046.1"/>
    <property type="molecule type" value="Genomic_DNA"/>
</dbReference>
<dbReference type="InterPro" id="IPR043129">
    <property type="entry name" value="ATPase_NBD"/>
</dbReference>
<dbReference type="RefSeq" id="WP_301237762.1">
    <property type="nucleotide sequence ID" value="NZ_JANRHH010000019.1"/>
</dbReference>